<accession>A0AAW5R553</accession>
<sequence length="67" mass="7755">MASKSIAIENQDFPQDNFAQDSFDESIQESFDEVTQELENDFSQDPIYDDIAQLEAPEVVNQQKKKR</sequence>
<proteinExistence type="predicted"/>
<reference evidence="1" key="1">
    <citation type="submission" date="2021-06" db="EMBL/GenBank/DDBJ databases">
        <title>Propagation of a rapidly emergent carbapenem-resistant Acinetobacter baumannii lineage by various extra-hospital transmission networks.</title>
        <authorList>
            <person name="Calix J."/>
        </authorList>
    </citation>
    <scope>NUCLEOTIDE SEQUENCE</scope>
    <source>
        <strain evidence="1">WU_MDCI_Aw63</strain>
    </source>
</reference>
<dbReference type="Proteomes" id="UP001208534">
    <property type="component" value="Unassembled WGS sequence"/>
</dbReference>
<organism evidence="1 2">
    <name type="scientific">Acinetobacter junii</name>
    <dbReference type="NCBI Taxonomy" id="40215"/>
    <lineage>
        <taxon>Bacteria</taxon>
        <taxon>Pseudomonadati</taxon>
        <taxon>Pseudomonadota</taxon>
        <taxon>Gammaproteobacteria</taxon>
        <taxon>Moraxellales</taxon>
        <taxon>Moraxellaceae</taxon>
        <taxon>Acinetobacter</taxon>
    </lineage>
</organism>
<evidence type="ECO:0000313" key="2">
    <source>
        <dbReference type="Proteomes" id="UP001208534"/>
    </source>
</evidence>
<name>A0AAW5R553_ACIJU</name>
<dbReference type="AlphaFoldDB" id="A0AAW5R553"/>
<evidence type="ECO:0000313" key="1">
    <source>
        <dbReference type="EMBL" id="MCU4395777.1"/>
    </source>
</evidence>
<comment type="caution">
    <text evidence="1">The sequence shown here is derived from an EMBL/GenBank/DDBJ whole genome shotgun (WGS) entry which is preliminary data.</text>
</comment>
<dbReference type="RefSeq" id="WP_233738600.1">
    <property type="nucleotide sequence ID" value="NZ_JAHNFA010000006.1"/>
</dbReference>
<protein>
    <submittedName>
        <fullName evidence="1">Uncharacterized protein</fullName>
    </submittedName>
</protein>
<dbReference type="EMBL" id="JAHPRE010000006">
    <property type="protein sequence ID" value="MCU4395777.1"/>
    <property type="molecule type" value="Genomic_DNA"/>
</dbReference>
<gene>
    <name evidence="1" type="ORF">KTH64_02065</name>
</gene>